<gene>
    <name evidence="1" type="ORF">Tco_1079392</name>
</gene>
<dbReference type="Gene3D" id="3.10.10.10">
    <property type="entry name" value="HIV Type 1 Reverse Transcriptase, subunit A, domain 1"/>
    <property type="match status" value="1"/>
</dbReference>
<organism evidence="1 2">
    <name type="scientific">Tanacetum coccineum</name>
    <dbReference type="NCBI Taxonomy" id="301880"/>
    <lineage>
        <taxon>Eukaryota</taxon>
        <taxon>Viridiplantae</taxon>
        <taxon>Streptophyta</taxon>
        <taxon>Embryophyta</taxon>
        <taxon>Tracheophyta</taxon>
        <taxon>Spermatophyta</taxon>
        <taxon>Magnoliopsida</taxon>
        <taxon>eudicotyledons</taxon>
        <taxon>Gunneridae</taxon>
        <taxon>Pentapetalae</taxon>
        <taxon>asterids</taxon>
        <taxon>campanulids</taxon>
        <taxon>Asterales</taxon>
        <taxon>Asteraceae</taxon>
        <taxon>Asteroideae</taxon>
        <taxon>Anthemideae</taxon>
        <taxon>Anthemidinae</taxon>
        <taxon>Tanacetum</taxon>
    </lineage>
</organism>
<name>A0ABQ5HT75_9ASTR</name>
<evidence type="ECO:0000313" key="2">
    <source>
        <dbReference type="Proteomes" id="UP001151760"/>
    </source>
</evidence>
<evidence type="ECO:0008006" key="3">
    <source>
        <dbReference type="Google" id="ProtNLM"/>
    </source>
</evidence>
<dbReference type="Proteomes" id="UP001151760">
    <property type="component" value="Unassembled WGS sequence"/>
</dbReference>
<sequence length="139" mass="15633">MKLLDNGIIYPIPDSPWVSPIYCVPKKGAITVVTNENYEPVPTGTITGWRILLMQDFDIEIKDIKGTENVAVDHLSRLENDETSDDSEVDDNFPGETLMEINTINEPWIKADTEKTQFGWQEIVYSGHDIPQADPEPGT</sequence>
<reference evidence="1" key="1">
    <citation type="journal article" date="2022" name="Int. J. Mol. Sci.">
        <title>Draft Genome of Tanacetum Coccineum: Genomic Comparison of Closely Related Tanacetum-Family Plants.</title>
        <authorList>
            <person name="Yamashiro T."/>
            <person name="Shiraishi A."/>
            <person name="Nakayama K."/>
            <person name="Satake H."/>
        </authorList>
    </citation>
    <scope>NUCLEOTIDE SEQUENCE</scope>
</reference>
<reference evidence="1" key="2">
    <citation type="submission" date="2022-01" db="EMBL/GenBank/DDBJ databases">
        <authorList>
            <person name="Yamashiro T."/>
            <person name="Shiraishi A."/>
            <person name="Satake H."/>
            <person name="Nakayama K."/>
        </authorList>
    </citation>
    <scope>NUCLEOTIDE SEQUENCE</scope>
</reference>
<accession>A0ABQ5HT75</accession>
<proteinExistence type="predicted"/>
<protein>
    <recommendedName>
        <fullName evidence="3">Reverse transcriptase domain-containing protein</fullName>
    </recommendedName>
</protein>
<keyword evidence="2" id="KW-1185">Reference proteome</keyword>
<evidence type="ECO:0000313" key="1">
    <source>
        <dbReference type="EMBL" id="GJT90547.1"/>
    </source>
</evidence>
<comment type="caution">
    <text evidence="1">The sequence shown here is derived from an EMBL/GenBank/DDBJ whole genome shotgun (WGS) entry which is preliminary data.</text>
</comment>
<dbReference type="EMBL" id="BQNB010019932">
    <property type="protein sequence ID" value="GJT90547.1"/>
    <property type="molecule type" value="Genomic_DNA"/>
</dbReference>